<dbReference type="Gene3D" id="3.20.20.140">
    <property type="entry name" value="Metal-dependent hydrolases"/>
    <property type="match status" value="1"/>
</dbReference>
<dbReference type="InterPro" id="IPR006680">
    <property type="entry name" value="Amidohydro-rel"/>
</dbReference>
<dbReference type="EMBL" id="CP063849">
    <property type="protein sequence ID" value="QOY91241.1"/>
    <property type="molecule type" value="Genomic_DNA"/>
</dbReference>
<accession>A0A7S7NWW8</accession>
<gene>
    <name evidence="2" type="ORF">IRI77_15215</name>
</gene>
<evidence type="ECO:0000313" key="2">
    <source>
        <dbReference type="EMBL" id="QOY91241.1"/>
    </source>
</evidence>
<dbReference type="PANTHER" id="PTHR35563">
    <property type="entry name" value="BARREL METAL-DEPENDENT HYDROLASE, PUTATIVE (AFU_ORTHOLOGUE AFUA_1G16240)-RELATED"/>
    <property type="match status" value="1"/>
</dbReference>
<dbReference type="RefSeq" id="WP_194452895.1">
    <property type="nucleotide sequence ID" value="NZ_CP063849.1"/>
</dbReference>
<evidence type="ECO:0000259" key="1">
    <source>
        <dbReference type="Pfam" id="PF04909"/>
    </source>
</evidence>
<sequence length="298" mass="33116">MTRRELLALSAAGVALGAPSAPLIDTHIHLFEPAAFPYHPQGTYQAPPELLAPYLAFAKAAGISHAILVHPEPYQDDHRFLWHCFDKESPRGFFKGTLLLDPIDPKTLARMEEMVKAHPGRIAALRIHAMNAPGEPPERTGAIRNRDLSDPRIQQAWRKAADLDIAIQMHFLPHHAPEIGALCKAFPQVTVLLDHMGRTGMGTAADLDSVMALAKYPKVYFKYSGWSYFANPAMPVGPVVRRAYQEFGPDRILWGGLGMNAKAHAEAERTFTDHWSFATAGDREKIRGRNAARLFRFA</sequence>
<feature type="domain" description="Amidohydrolase-related" evidence="1">
    <location>
        <begin position="24"/>
        <end position="297"/>
    </location>
</feature>
<reference evidence="2 3" key="1">
    <citation type="submission" date="2020-10" db="EMBL/GenBank/DDBJ databases">
        <title>Complete genome sequence of Paludibaculum fermentans P105T, a facultatively anaerobic acidobacterium capable of dissimilatory Fe(III) reduction.</title>
        <authorList>
            <person name="Dedysh S.N."/>
            <person name="Beletsky A.V."/>
            <person name="Kulichevskaya I.S."/>
            <person name="Mardanov A.V."/>
            <person name="Ravin N.V."/>
        </authorList>
    </citation>
    <scope>NUCLEOTIDE SEQUENCE [LARGE SCALE GENOMIC DNA]</scope>
    <source>
        <strain evidence="2 3">P105</strain>
    </source>
</reference>
<dbReference type="PANTHER" id="PTHR35563:SF2">
    <property type="entry name" value="BARREL METAL-DEPENDENT HYDROLASE, PUTATIVE (AFU_ORTHOLOGUE AFUA_1G16240)-RELATED"/>
    <property type="match status" value="1"/>
</dbReference>
<dbReference type="Proteomes" id="UP000593892">
    <property type="component" value="Chromosome"/>
</dbReference>
<organism evidence="2 3">
    <name type="scientific">Paludibaculum fermentans</name>
    <dbReference type="NCBI Taxonomy" id="1473598"/>
    <lineage>
        <taxon>Bacteria</taxon>
        <taxon>Pseudomonadati</taxon>
        <taxon>Acidobacteriota</taxon>
        <taxon>Terriglobia</taxon>
        <taxon>Bryobacterales</taxon>
        <taxon>Bryobacteraceae</taxon>
        <taxon>Paludibaculum</taxon>
    </lineage>
</organism>
<proteinExistence type="predicted"/>
<name>A0A7S7NWW8_PALFE</name>
<dbReference type="GO" id="GO:0016787">
    <property type="term" value="F:hydrolase activity"/>
    <property type="evidence" value="ECO:0007669"/>
    <property type="project" value="UniProtKB-KW"/>
</dbReference>
<evidence type="ECO:0000313" key="3">
    <source>
        <dbReference type="Proteomes" id="UP000593892"/>
    </source>
</evidence>
<dbReference type="InterPro" id="IPR052358">
    <property type="entry name" value="Aro_Compnd_Degr_Hydrolases"/>
</dbReference>
<keyword evidence="3" id="KW-1185">Reference proteome</keyword>
<dbReference type="AlphaFoldDB" id="A0A7S7NWW8"/>
<dbReference type="InterPro" id="IPR032466">
    <property type="entry name" value="Metal_Hydrolase"/>
</dbReference>
<dbReference type="SUPFAM" id="SSF51556">
    <property type="entry name" value="Metallo-dependent hydrolases"/>
    <property type="match status" value="1"/>
</dbReference>
<dbReference type="Pfam" id="PF04909">
    <property type="entry name" value="Amidohydro_2"/>
    <property type="match status" value="1"/>
</dbReference>
<protein>
    <submittedName>
        <fullName evidence="2">Amidohydrolase</fullName>
    </submittedName>
</protein>
<dbReference type="KEGG" id="pfer:IRI77_15215"/>
<keyword evidence="2" id="KW-0378">Hydrolase</keyword>